<keyword evidence="4" id="KW-0813">Transport</keyword>
<dbReference type="GO" id="GO:0046677">
    <property type="term" value="P:response to antibiotic"/>
    <property type="evidence" value="ECO:0007669"/>
    <property type="project" value="UniProtKB-KW"/>
</dbReference>
<evidence type="ECO:0000313" key="11">
    <source>
        <dbReference type="EMBL" id="MSU09827.1"/>
    </source>
</evidence>
<feature type="transmembrane region" description="Helical" evidence="10">
    <location>
        <begin position="414"/>
        <end position="434"/>
    </location>
</feature>
<evidence type="ECO:0000256" key="7">
    <source>
        <dbReference type="ARBA" id="ARBA00022989"/>
    </source>
</evidence>
<dbReference type="InterPro" id="IPR002528">
    <property type="entry name" value="MATE_fam"/>
</dbReference>
<dbReference type="GO" id="GO:0005886">
    <property type="term" value="C:plasma membrane"/>
    <property type="evidence" value="ECO:0007669"/>
    <property type="project" value="UniProtKB-SubCell"/>
</dbReference>
<keyword evidence="5" id="KW-1003">Cell membrane</keyword>
<dbReference type="Proteomes" id="UP000433181">
    <property type="component" value="Unassembled WGS sequence"/>
</dbReference>
<dbReference type="CDD" id="cd13143">
    <property type="entry name" value="MATE_MepA_like"/>
    <property type="match status" value="1"/>
</dbReference>
<dbReference type="InterPro" id="IPR048279">
    <property type="entry name" value="MdtK-like"/>
</dbReference>
<dbReference type="Pfam" id="PF01554">
    <property type="entry name" value="MatE"/>
    <property type="match status" value="2"/>
</dbReference>
<evidence type="ECO:0000256" key="8">
    <source>
        <dbReference type="ARBA" id="ARBA00023136"/>
    </source>
</evidence>
<feature type="transmembrane region" description="Helical" evidence="10">
    <location>
        <begin position="134"/>
        <end position="157"/>
    </location>
</feature>
<evidence type="ECO:0000256" key="3">
    <source>
        <dbReference type="ARBA" id="ARBA00022106"/>
    </source>
</evidence>
<protein>
    <recommendedName>
        <fullName evidence="3">Multidrug export protein MepA</fullName>
    </recommendedName>
</protein>
<keyword evidence="9" id="KW-0046">Antibiotic resistance</keyword>
<feature type="transmembrane region" description="Helical" evidence="10">
    <location>
        <begin position="46"/>
        <end position="69"/>
    </location>
</feature>
<evidence type="ECO:0000256" key="1">
    <source>
        <dbReference type="ARBA" id="ARBA00004651"/>
    </source>
</evidence>
<evidence type="ECO:0000256" key="10">
    <source>
        <dbReference type="SAM" id="Phobius"/>
    </source>
</evidence>
<feature type="transmembrane region" description="Helical" evidence="10">
    <location>
        <begin position="169"/>
        <end position="188"/>
    </location>
</feature>
<comment type="subcellular location">
    <subcellularLocation>
        <location evidence="1">Cell membrane</location>
        <topology evidence="1">Multi-pass membrane protein</topology>
    </subcellularLocation>
</comment>
<proteinExistence type="inferred from homology"/>
<evidence type="ECO:0000313" key="12">
    <source>
        <dbReference type="Proteomes" id="UP000433181"/>
    </source>
</evidence>
<gene>
    <name evidence="11" type="ORF">FYJ84_12680</name>
</gene>
<reference evidence="11 12" key="1">
    <citation type="submission" date="2019-08" db="EMBL/GenBank/DDBJ databases">
        <title>In-depth cultivation of the pig gut microbiome towards novel bacterial diversity and tailored functional studies.</title>
        <authorList>
            <person name="Wylensek D."/>
            <person name="Hitch T.C.A."/>
            <person name="Clavel T."/>
        </authorList>
    </citation>
    <scope>NUCLEOTIDE SEQUENCE [LARGE SCALE GENOMIC DNA]</scope>
    <source>
        <strain evidence="11 12">WCA-693-APC-5D-A</strain>
    </source>
</reference>
<sequence length="442" mass="47968">MSLKMSGHFTYKRLLRFVISPILMIICTAVYGVVDGFFISNYVGKVPFAAVNLVMPVDLVPVAIGFMIGEGGNALISKKLGENKRGIANQYFSLLIYTTAVIGVVLSLAGYAFTPVIADILGANDQLKPYCVEYGRILFAAQFFYVLQNIFQSFFIAAGKPDLSLKVSLLSGGINVLLDVLFIVVLQWGVAGAAWATALGQVAGGMAPLAYFARKNSSLLQITRTRLNLPVLFKTFTNGSSDMVSVLSASVITALYNYQLLSIAGEDGVAAYGAIMYITFIFMSIYLGYASGSAPLISFQYGAKNHEELHNLVRKSIVLMLGLGGIITVVAELAAEPLLGAFVGYDQELFSLTVHGYCMYVLAFLLMGLNIWGAALFTALNNGLVSAAISFLRTFGFEMAAVLLLPIWLGIDGIWISIFVAELCTCFITVYFMVSKREVYHY</sequence>
<feature type="transmembrane region" description="Helical" evidence="10">
    <location>
        <begin position="384"/>
        <end position="408"/>
    </location>
</feature>
<feature type="transmembrane region" description="Helical" evidence="10">
    <location>
        <begin position="194"/>
        <end position="214"/>
    </location>
</feature>
<name>A0A6I2UGF6_9FIRM</name>
<feature type="transmembrane region" description="Helical" evidence="10">
    <location>
        <begin position="90"/>
        <end position="114"/>
    </location>
</feature>
<feature type="transmembrane region" description="Helical" evidence="10">
    <location>
        <begin position="354"/>
        <end position="377"/>
    </location>
</feature>
<dbReference type="InterPro" id="IPR045070">
    <property type="entry name" value="MATE_MepA-like"/>
</dbReference>
<comment type="similarity">
    <text evidence="2">Belongs to the multi antimicrobial extrusion (MATE) (TC 2.A.66.1) family. MepA subfamily.</text>
</comment>
<dbReference type="PIRSF" id="PIRSF006603">
    <property type="entry name" value="DinF"/>
    <property type="match status" value="1"/>
</dbReference>
<dbReference type="PANTHER" id="PTHR43823:SF3">
    <property type="entry name" value="MULTIDRUG EXPORT PROTEIN MEPA"/>
    <property type="match status" value="1"/>
</dbReference>
<evidence type="ECO:0000256" key="5">
    <source>
        <dbReference type="ARBA" id="ARBA00022475"/>
    </source>
</evidence>
<dbReference type="PANTHER" id="PTHR43823">
    <property type="entry name" value="SPORULATION PROTEIN YKVU"/>
    <property type="match status" value="1"/>
</dbReference>
<dbReference type="InterPro" id="IPR051327">
    <property type="entry name" value="MATE_MepA_subfamily"/>
</dbReference>
<feature type="transmembrane region" description="Helical" evidence="10">
    <location>
        <begin position="235"/>
        <end position="258"/>
    </location>
</feature>
<feature type="transmembrane region" description="Helical" evidence="10">
    <location>
        <begin position="14"/>
        <end position="34"/>
    </location>
</feature>
<keyword evidence="12" id="KW-1185">Reference proteome</keyword>
<evidence type="ECO:0000256" key="6">
    <source>
        <dbReference type="ARBA" id="ARBA00022692"/>
    </source>
</evidence>
<dbReference type="RefSeq" id="WP_154407988.1">
    <property type="nucleotide sequence ID" value="NZ_VUNR01000035.1"/>
</dbReference>
<dbReference type="GO" id="GO:0042910">
    <property type="term" value="F:xenobiotic transmembrane transporter activity"/>
    <property type="evidence" value="ECO:0007669"/>
    <property type="project" value="InterPro"/>
</dbReference>
<dbReference type="GO" id="GO:0015297">
    <property type="term" value="F:antiporter activity"/>
    <property type="evidence" value="ECO:0007669"/>
    <property type="project" value="InterPro"/>
</dbReference>
<keyword evidence="7 10" id="KW-1133">Transmembrane helix</keyword>
<dbReference type="EMBL" id="VUNR01000035">
    <property type="protein sequence ID" value="MSU09827.1"/>
    <property type="molecule type" value="Genomic_DNA"/>
</dbReference>
<feature type="transmembrane region" description="Helical" evidence="10">
    <location>
        <begin position="312"/>
        <end position="334"/>
    </location>
</feature>
<keyword evidence="6 10" id="KW-0812">Transmembrane</keyword>
<feature type="transmembrane region" description="Helical" evidence="10">
    <location>
        <begin position="270"/>
        <end position="291"/>
    </location>
</feature>
<organism evidence="11 12">
    <name type="scientific">Anaerovibrio slackiae</name>
    <dbReference type="NCBI Taxonomy" id="2652309"/>
    <lineage>
        <taxon>Bacteria</taxon>
        <taxon>Bacillati</taxon>
        <taxon>Bacillota</taxon>
        <taxon>Negativicutes</taxon>
        <taxon>Selenomonadales</taxon>
        <taxon>Selenomonadaceae</taxon>
        <taxon>Anaerovibrio</taxon>
    </lineage>
</organism>
<keyword evidence="8 10" id="KW-0472">Membrane</keyword>
<evidence type="ECO:0000256" key="9">
    <source>
        <dbReference type="ARBA" id="ARBA00023251"/>
    </source>
</evidence>
<dbReference type="GeneID" id="96779779"/>
<evidence type="ECO:0000256" key="2">
    <source>
        <dbReference type="ARBA" id="ARBA00008417"/>
    </source>
</evidence>
<accession>A0A6I2UGF6</accession>
<comment type="caution">
    <text evidence="11">The sequence shown here is derived from an EMBL/GenBank/DDBJ whole genome shotgun (WGS) entry which is preliminary data.</text>
</comment>
<dbReference type="AlphaFoldDB" id="A0A6I2UGF6"/>
<evidence type="ECO:0000256" key="4">
    <source>
        <dbReference type="ARBA" id="ARBA00022448"/>
    </source>
</evidence>